<dbReference type="NCBIfam" id="TIGR01525">
    <property type="entry name" value="ATPase-IB_hvy"/>
    <property type="match status" value="1"/>
</dbReference>
<keyword evidence="8" id="KW-0067">ATP-binding</keyword>
<dbReference type="GO" id="GO:0046872">
    <property type="term" value="F:metal ion binding"/>
    <property type="evidence" value="ECO:0007669"/>
    <property type="project" value="UniProtKB-KW"/>
</dbReference>
<keyword evidence="4 8" id="KW-1133">Transmembrane helix</keyword>
<dbReference type="InterPro" id="IPR008250">
    <property type="entry name" value="ATPase_P-typ_transduc_dom_A_sf"/>
</dbReference>
<keyword evidence="5 8" id="KW-0472">Membrane</keyword>
<dbReference type="AlphaFoldDB" id="A0A3M3X674"/>
<keyword evidence="3 8" id="KW-0812">Transmembrane</keyword>
<dbReference type="SUPFAM" id="SSF81665">
    <property type="entry name" value="Calcium ATPase, transmembrane domain M"/>
    <property type="match status" value="1"/>
</dbReference>
<reference evidence="11 12" key="1">
    <citation type="submission" date="2018-08" db="EMBL/GenBank/DDBJ databases">
        <title>Recombination of ecologically and evolutionarily significant loci maintains genetic cohesion in the Pseudomonas syringae species complex.</title>
        <authorList>
            <person name="Dillon M."/>
            <person name="Thakur S."/>
            <person name="Almeida R.N.D."/>
            <person name="Weir B.S."/>
            <person name="Guttman D.S."/>
        </authorList>
    </citation>
    <scope>NUCLEOTIDE SEQUENCE [LARGE SCALE GENOMIC DNA]</scope>
    <source>
        <strain evidence="11 12">ICMP 4388</strain>
    </source>
</reference>
<evidence type="ECO:0000256" key="2">
    <source>
        <dbReference type="ARBA" id="ARBA00006024"/>
    </source>
</evidence>
<feature type="transmembrane region" description="Helical" evidence="8">
    <location>
        <begin position="62"/>
        <end position="83"/>
    </location>
</feature>
<proteinExistence type="inferred from homology"/>
<dbReference type="GO" id="GO:0015086">
    <property type="term" value="F:cadmium ion transmembrane transporter activity"/>
    <property type="evidence" value="ECO:0007669"/>
    <property type="project" value="TreeGrafter"/>
</dbReference>
<accession>A0A3M3X674</accession>
<feature type="transmembrane region" description="Helical" evidence="8">
    <location>
        <begin position="29"/>
        <end position="50"/>
    </location>
</feature>
<dbReference type="GO" id="GO:0005524">
    <property type="term" value="F:ATP binding"/>
    <property type="evidence" value="ECO:0007669"/>
    <property type="project" value="UniProtKB-UniRule"/>
</dbReference>
<dbReference type="EMBL" id="RBPX01000179">
    <property type="protein sequence ID" value="RMO65550.1"/>
    <property type="molecule type" value="Genomic_DNA"/>
</dbReference>
<feature type="domain" description="P-type ATPase A" evidence="10">
    <location>
        <begin position="143"/>
        <end position="244"/>
    </location>
</feature>
<dbReference type="InterPro" id="IPR023214">
    <property type="entry name" value="HAD_sf"/>
</dbReference>
<comment type="caution">
    <text evidence="11">The sequence shown here is derived from an EMBL/GenBank/DDBJ whole genome shotgun (WGS) entry which is preliminary data.</text>
</comment>
<dbReference type="Pfam" id="PF00702">
    <property type="entry name" value="Hydrolase"/>
    <property type="match status" value="1"/>
</dbReference>
<dbReference type="InterPro" id="IPR051014">
    <property type="entry name" value="Cation_Transport_ATPase_IB"/>
</dbReference>
<dbReference type="Gene3D" id="2.70.150.10">
    <property type="entry name" value="Calcium-transporting ATPase, cytoplasmic transduction domain A"/>
    <property type="match status" value="1"/>
</dbReference>
<organism evidence="11 12">
    <name type="scientific">Pseudomonas syringae pv. aptata</name>
    <dbReference type="NCBI Taxonomy" id="83167"/>
    <lineage>
        <taxon>Bacteria</taxon>
        <taxon>Pseudomonadati</taxon>
        <taxon>Pseudomonadota</taxon>
        <taxon>Gammaproteobacteria</taxon>
        <taxon>Pseudomonadales</taxon>
        <taxon>Pseudomonadaceae</taxon>
        <taxon>Pseudomonas</taxon>
        <taxon>Pseudomonas syringae</taxon>
    </lineage>
</organism>
<feature type="transmembrane region" description="Helical" evidence="8">
    <location>
        <begin position="260"/>
        <end position="278"/>
    </location>
</feature>
<feature type="compositionally biased region" description="Basic and acidic residues" evidence="9">
    <location>
        <begin position="1"/>
        <end position="12"/>
    </location>
</feature>
<dbReference type="SUPFAM" id="SSF81653">
    <property type="entry name" value="Calcium ATPase, transduction domain A"/>
    <property type="match status" value="1"/>
</dbReference>
<dbReference type="NCBIfam" id="TIGR01494">
    <property type="entry name" value="ATPase_P-type"/>
    <property type="match status" value="1"/>
</dbReference>
<evidence type="ECO:0000313" key="12">
    <source>
        <dbReference type="Proteomes" id="UP000274541"/>
    </source>
</evidence>
<dbReference type="PROSITE" id="PS00154">
    <property type="entry name" value="ATPASE_E1_E2"/>
    <property type="match status" value="1"/>
</dbReference>
<dbReference type="GO" id="GO:0016463">
    <property type="term" value="F:P-type zinc transporter activity"/>
    <property type="evidence" value="ECO:0007669"/>
    <property type="project" value="UniProtKB-EC"/>
</dbReference>
<evidence type="ECO:0000256" key="5">
    <source>
        <dbReference type="ARBA" id="ARBA00023136"/>
    </source>
</evidence>
<dbReference type="PANTHER" id="PTHR48085">
    <property type="entry name" value="CADMIUM/ZINC-TRANSPORTING ATPASE HMA2-RELATED"/>
    <property type="match status" value="1"/>
</dbReference>
<feature type="region of interest" description="Disordered" evidence="9">
    <location>
        <begin position="1"/>
        <end position="21"/>
    </location>
</feature>
<dbReference type="NCBIfam" id="TIGR01512">
    <property type="entry name" value="ATPase-IB2_Cd"/>
    <property type="match status" value="1"/>
</dbReference>
<dbReference type="GO" id="GO:0005886">
    <property type="term" value="C:plasma membrane"/>
    <property type="evidence" value="ECO:0007669"/>
    <property type="project" value="UniProtKB-SubCell"/>
</dbReference>
<evidence type="ECO:0000259" key="10">
    <source>
        <dbReference type="Pfam" id="PF00122"/>
    </source>
</evidence>
<dbReference type="GO" id="GO:0016887">
    <property type="term" value="F:ATP hydrolysis activity"/>
    <property type="evidence" value="ECO:0007669"/>
    <property type="project" value="InterPro"/>
</dbReference>
<comment type="subcellular location">
    <subcellularLocation>
        <location evidence="8">Cell membrane</location>
    </subcellularLocation>
    <subcellularLocation>
        <location evidence="1">Membrane</location>
    </subcellularLocation>
</comment>
<dbReference type="InterPro" id="IPR023298">
    <property type="entry name" value="ATPase_P-typ_TM_dom_sf"/>
</dbReference>
<name>A0A3M3X674_PSEAP</name>
<dbReference type="PANTHER" id="PTHR48085:SF5">
    <property type="entry name" value="CADMIUM_ZINC-TRANSPORTING ATPASE HMA4-RELATED"/>
    <property type="match status" value="1"/>
</dbReference>
<dbReference type="InterPro" id="IPR023299">
    <property type="entry name" value="ATPase_P-typ_cyto_dom_N"/>
</dbReference>
<comment type="catalytic activity">
    <reaction evidence="7">
        <text>Zn(2+)(in) + ATP + H2O = Zn(2+)(out) + ADP + phosphate + H(+)</text>
        <dbReference type="Rhea" id="RHEA:20621"/>
        <dbReference type="ChEBI" id="CHEBI:15377"/>
        <dbReference type="ChEBI" id="CHEBI:15378"/>
        <dbReference type="ChEBI" id="CHEBI:29105"/>
        <dbReference type="ChEBI" id="CHEBI:30616"/>
        <dbReference type="ChEBI" id="CHEBI:43474"/>
        <dbReference type="ChEBI" id="CHEBI:456216"/>
        <dbReference type="EC" id="7.2.2.12"/>
    </reaction>
</comment>
<dbReference type="PRINTS" id="PR00119">
    <property type="entry name" value="CATATPASE"/>
</dbReference>
<dbReference type="Pfam" id="PF00122">
    <property type="entry name" value="E1-E2_ATPase"/>
    <property type="match status" value="1"/>
</dbReference>
<feature type="transmembrane region" description="Helical" evidence="8">
    <location>
        <begin position="284"/>
        <end position="312"/>
    </location>
</feature>
<evidence type="ECO:0000256" key="7">
    <source>
        <dbReference type="ARBA" id="ARBA00047308"/>
    </source>
</evidence>
<dbReference type="SUPFAM" id="SSF56784">
    <property type="entry name" value="HAD-like"/>
    <property type="match status" value="1"/>
</dbReference>
<dbReference type="Proteomes" id="UP000274541">
    <property type="component" value="Unassembled WGS sequence"/>
</dbReference>
<keyword evidence="8" id="KW-0479">Metal-binding</keyword>
<evidence type="ECO:0000256" key="1">
    <source>
        <dbReference type="ARBA" id="ARBA00004370"/>
    </source>
</evidence>
<dbReference type="InterPro" id="IPR059000">
    <property type="entry name" value="ATPase_P-type_domA"/>
</dbReference>
<dbReference type="InterPro" id="IPR036412">
    <property type="entry name" value="HAD-like_sf"/>
</dbReference>
<keyword evidence="8" id="KW-0547">Nucleotide-binding</keyword>
<evidence type="ECO:0000256" key="6">
    <source>
        <dbReference type="ARBA" id="ARBA00039097"/>
    </source>
</evidence>
<dbReference type="Gene3D" id="3.40.50.1000">
    <property type="entry name" value="HAD superfamily/HAD-like"/>
    <property type="match status" value="1"/>
</dbReference>
<evidence type="ECO:0000256" key="3">
    <source>
        <dbReference type="ARBA" id="ARBA00022692"/>
    </source>
</evidence>
<dbReference type="InterPro" id="IPR027256">
    <property type="entry name" value="P-typ_ATPase_IB"/>
</dbReference>
<protein>
    <recommendedName>
        <fullName evidence="6">P-type Zn(2+) transporter</fullName>
        <ecNumber evidence="6">7.2.2.12</ecNumber>
    </recommendedName>
</protein>
<dbReference type="EC" id="7.2.2.12" evidence="6"/>
<evidence type="ECO:0000256" key="8">
    <source>
        <dbReference type="RuleBase" id="RU362081"/>
    </source>
</evidence>
<comment type="similarity">
    <text evidence="2 8">Belongs to the cation transport ATPase (P-type) (TC 3.A.3) family. Type IB subfamily.</text>
</comment>
<gene>
    <name evidence="11" type="ORF">ALQ37_01536</name>
</gene>
<evidence type="ECO:0000256" key="4">
    <source>
        <dbReference type="ARBA" id="ARBA00022989"/>
    </source>
</evidence>
<dbReference type="InterPro" id="IPR018303">
    <property type="entry name" value="ATPase_P-typ_P_site"/>
</dbReference>
<sequence length="663" mass="68896">MSGEAVHTHDADQPQAPGSLLSSAEQRSAARQLTLAMLALGLLGLGLVWRFFAPEQEGVSQLLLGAASLLVAIPVISAGWHSLRHPSLHGITDQLIALAMLGAWATGDLMTAALLPIIMIFGHVLEERSVIGSQEAIEALGRLTRSQARLLGADGSVREVDNATLKAGDQVEVRAGDRVPADGRVLSGQASLDTSSITGESVPLEAIVGVEVFGGAINLDGLLRIEVTRIGDQSTLGKVIALMQSAERSKPPITRLLERYAGSYMVLVLLIAALTWFITQDAQAMLAVLVAACPCALVLSAPATAIAGIAVAARHGILIRSSAFLEELADLNSLVVDKTGTLTYGRLRLQSVQADGPQHPQLLELAASLGSASSHPVSRALAGLVDNARLLPLTDTRERQGLGVVASTWQGDAALGRPELFAQMGIITPAVPAHDGPLAGLSLDGVFLAWLLLADSVKPEAQAALFELRGLGLGRQLLLTGDRQSVADNLAHDIGIADVQAQALPEDKLNRVMGEIAKGFRPMVVGDGVNDSLALKAGVVGVAMGAGGADIALASADIVLIGSDLRHLRATQPPVSSDLASQRHHRAGLDAGDRGTGRLWSAWCCGCDGRSYPAQSKHPVGIGQRRTFAALSGAIAQARRRGCAASGLTPALMISASNGLSFD</sequence>
<keyword evidence="8" id="KW-1003">Cell membrane</keyword>
<dbReference type="InterPro" id="IPR001757">
    <property type="entry name" value="P_typ_ATPase"/>
</dbReference>
<evidence type="ECO:0000256" key="9">
    <source>
        <dbReference type="SAM" id="MobiDB-lite"/>
    </source>
</evidence>
<feature type="transmembrane region" description="Helical" evidence="8">
    <location>
        <begin position="95"/>
        <end position="121"/>
    </location>
</feature>
<evidence type="ECO:0000313" key="11">
    <source>
        <dbReference type="EMBL" id="RMO65550.1"/>
    </source>
</evidence>
<dbReference type="Gene3D" id="3.40.1110.10">
    <property type="entry name" value="Calcium-transporting ATPase, cytoplasmic domain N"/>
    <property type="match status" value="1"/>
</dbReference>